<dbReference type="InterPro" id="IPR004088">
    <property type="entry name" value="KH_dom_type_1"/>
</dbReference>
<dbReference type="EMBL" id="GDJX01025258">
    <property type="protein sequence ID" value="JAT42678.1"/>
    <property type="molecule type" value="Transcribed_RNA"/>
</dbReference>
<sequence>MADDNQFSSRPDNKRKYDEPVAAMASVGATPPARRVTGFSAPIASPPSESHATAAPPVYSSVPPPPDGIQLAKQRAQEIAARLLIDAEAKRPRIENGGSVEDAGDKDHLHKPLAQHTASTQASLSIPTAFATYGYPGTSKKIEIPNAKVGVIIGRSGETIKYLQLQSGAKIQVTRDAEADPNSQTRTVELTGTTEQINKAEQLINDVLKEAEAGGSGIISARKFGGVQVGAEQFVMKVANNKVGLVIGKGGETIKSLQAKSGARIQIIPLHLPPGDTSMERTVQIDGTKEQTELAKQLVNEVISSENRVRNPHAGGGYPQQGYPARPATSWGPPGPPPMQQSGYGYMQPGAYPGPPPQYNVSQPPYAGYPPPPASVGYSVGWDQASNTPGQQATVSTGYDYYNQQQQPPPVAGSSNPSDGCGYNYGQPQSYNTQGSYAESTYSQPPSVQNQGYNQDGYSGGYHASGPQTGYSHPPNAQPAYDQQQNYASTTTYGATAQDGSATSAYGTQVGPVQTPTSQVPPAIQPPVTQQGFSGQQQSSTTANYSHQGTGQPGYGMPPASQPGYGNQLPSAGYGQTAPLSQPNYVQQPQAQKTPPAQPLYGQTQQPPNIPGYVQTAPSQPGYTQPPIAQSGYAQQDSAHHRTPPSGFGSGGPQPGYGQQSYGGVPPQGQPGYGQQQPYGDSYGSSAGAGYSQPPTYSGDGTVGGNMHGSYEAPAAQGVPSGATKAPAQS</sequence>
<keyword evidence="1" id="KW-0677">Repeat</keyword>
<feature type="compositionally biased region" description="Low complexity" evidence="3">
    <location>
        <begin position="656"/>
        <end position="667"/>
    </location>
</feature>
<feature type="domain" description="K Homology" evidence="4">
    <location>
        <begin position="136"/>
        <end position="209"/>
    </location>
</feature>
<dbReference type="SUPFAM" id="SSF54791">
    <property type="entry name" value="Eukaryotic type KH-domain (KH-domain type I)"/>
    <property type="match status" value="2"/>
</dbReference>
<keyword evidence="2" id="KW-0694">RNA-binding</keyword>
<feature type="compositionally biased region" description="Low complexity" evidence="3">
    <location>
        <begin position="673"/>
        <end position="692"/>
    </location>
</feature>
<dbReference type="Gene3D" id="3.30.1370.10">
    <property type="entry name" value="K Homology domain, type 1"/>
    <property type="match status" value="2"/>
</dbReference>
<dbReference type="PROSITE" id="PS50084">
    <property type="entry name" value="KH_TYPE_1"/>
    <property type="match status" value="2"/>
</dbReference>
<evidence type="ECO:0000313" key="5">
    <source>
        <dbReference type="EMBL" id="JAT42678.1"/>
    </source>
</evidence>
<feature type="compositionally biased region" description="Polar residues" evidence="3">
    <location>
        <begin position="1"/>
        <end position="10"/>
    </location>
</feature>
<evidence type="ECO:0000259" key="4">
    <source>
        <dbReference type="SMART" id="SM00322"/>
    </source>
</evidence>
<dbReference type="GO" id="GO:0003723">
    <property type="term" value="F:RNA binding"/>
    <property type="evidence" value="ECO:0007669"/>
    <property type="project" value="UniProtKB-UniRule"/>
</dbReference>
<feature type="compositionally biased region" description="Polar residues" evidence="3">
    <location>
        <begin position="499"/>
        <end position="520"/>
    </location>
</feature>
<accession>A0A1D1XJV0</accession>
<feature type="region of interest" description="Disordered" evidence="3">
    <location>
        <begin position="401"/>
        <end position="481"/>
    </location>
</feature>
<dbReference type="AlphaFoldDB" id="A0A1D1XJV0"/>
<organism evidence="5">
    <name type="scientific">Anthurium amnicola</name>
    <dbReference type="NCBI Taxonomy" id="1678845"/>
    <lineage>
        <taxon>Eukaryota</taxon>
        <taxon>Viridiplantae</taxon>
        <taxon>Streptophyta</taxon>
        <taxon>Embryophyta</taxon>
        <taxon>Tracheophyta</taxon>
        <taxon>Spermatophyta</taxon>
        <taxon>Magnoliopsida</taxon>
        <taxon>Liliopsida</taxon>
        <taxon>Araceae</taxon>
        <taxon>Pothoideae</taxon>
        <taxon>Potheae</taxon>
        <taxon>Anthurium</taxon>
    </lineage>
</organism>
<dbReference type="CDD" id="cd00105">
    <property type="entry name" value="KH-I"/>
    <property type="match status" value="1"/>
</dbReference>
<feature type="compositionally biased region" description="Low complexity" evidence="3">
    <location>
        <begin position="529"/>
        <end position="542"/>
    </location>
</feature>
<feature type="compositionally biased region" description="Polar residues" evidence="3">
    <location>
        <begin position="426"/>
        <end position="457"/>
    </location>
</feature>
<feature type="region of interest" description="Disordered" evidence="3">
    <location>
        <begin position="306"/>
        <end position="368"/>
    </location>
</feature>
<evidence type="ECO:0000256" key="1">
    <source>
        <dbReference type="ARBA" id="ARBA00022737"/>
    </source>
</evidence>
<reference evidence="5" key="1">
    <citation type="submission" date="2015-07" db="EMBL/GenBank/DDBJ databases">
        <title>Transcriptome Assembly of Anthurium amnicola.</title>
        <authorList>
            <person name="Suzuki J."/>
        </authorList>
    </citation>
    <scope>NUCLEOTIDE SEQUENCE</scope>
</reference>
<evidence type="ECO:0000256" key="2">
    <source>
        <dbReference type="PROSITE-ProRule" id="PRU00117"/>
    </source>
</evidence>
<dbReference type="Pfam" id="PF00013">
    <property type="entry name" value="KH_1"/>
    <property type="match status" value="2"/>
</dbReference>
<feature type="region of interest" description="Disordered" evidence="3">
    <location>
        <begin position="499"/>
        <end position="730"/>
    </location>
</feature>
<dbReference type="InterPro" id="IPR036612">
    <property type="entry name" value="KH_dom_type_1_sf"/>
</dbReference>
<protein>
    <submittedName>
        <fullName evidence="5">Far upstream element-binding protein 2</fullName>
    </submittedName>
</protein>
<name>A0A1D1XJV0_9ARAE</name>
<gene>
    <name evidence="5" type="primary">Khsrp_8</name>
    <name evidence="5" type="ORF">g.47256</name>
</gene>
<evidence type="ECO:0000256" key="3">
    <source>
        <dbReference type="SAM" id="MobiDB-lite"/>
    </source>
</evidence>
<feature type="domain" description="K Homology" evidence="4">
    <location>
        <begin position="230"/>
        <end position="304"/>
    </location>
</feature>
<proteinExistence type="predicted"/>
<dbReference type="SMART" id="SM00322">
    <property type="entry name" value="KH"/>
    <property type="match status" value="2"/>
</dbReference>
<dbReference type="PANTHER" id="PTHR10288">
    <property type="entry name" value="KH DOMAIN CONTAINING RNA BINDING PROTEIN"/>
    <property type="match status" value="1"/>
</dbReference>
<dbReference type="FunFam" id="3.30.1370.10:FF:000093">
    <property type="entry name" value="KH domain-containing protein"/>
    <property type="match status" value="1"/>
</dbReference>
<dbReference type="InterPro" id="IPR004087">
    <property type="entry name" value="KH_dom"/>
</dbReference>
<feature type="region of interest" description="Disordered" evidence="3">
    <location>
        <begin position="1"/>
        <end position="62"/>
    </location>
</feature>